<reference evidence="3" key="1">
    <citation type="submission" date="2018-06" db="EMBL/GenBank/DDBJ databases">
        <authorList>
            <person name="Zhirakovskaya E."/>
        </authorList>
    </citation>
    <scope>NUCLEOTIDE SEQUENCE</scope>
</reference>
<dbReference type="GO" id="GO:0016020">
    <property type="term" value="C:membrane"/>
    <property type="evidence" value="ECO:0007669"/>
    <property type="project" value="InterPro"/>
</dbReference>
<dbReference type="InterPro" id="IPR000620">
    <property type="entry name" value="EamA_dom"/>
</dbReference>
<accession>A0A3B0RFB7</accession>
<dbReference type="AlphaFoldDB" id="A0A3B0RFB7"/>
<feature type="transmembrane region" description="Helical" evidence="1">
    <location>
        <begin position="91"/>
        <end position="112"/>
    </location>
</feature>
<feature type="transmembrane region" description="Helical" evidence="1">
    <location>
        <begin position="7"/>
        <end position="25"/>
    </location>
</feature>
<dbReference type="EMBL" id="UOEG01000059">
    <property type="protein sequence ID" value="VAV90437.1"/>
    <property type="molecule type" value="Genomic_DNA"/>
</dbReference>
<sequence>MTARRLSPALMAVIAAVLWGLWWMPIRTLESLGLSGAWGSFMMNAGAAGAAALGMVLLRISPRIAIKTALGAALVGVAVSTYSIALTHGDVVRIVLLFYLAPAWSKIIEWAFMGQGWGWASSFTLLASLAGAYLVLGGQISLAAFNLGDTLALLSGVAWSSGAALIFTGGRANPVALSFITALSAMVIGLGFIRAGQGQAFSTGGIWVGAGFGVIYVLPILALTLWSAQRLSPAVITFLLTAEILSGVITAALFLDEPFGLMQAGGAGLIVVAAMAEVLKSFRVSSP</sequence>
<protein>
    <recommendedName>
        <fullName evidence="2">EamA domain-containing protein</fullName>
    </recommendedName>
</protein>
<keyword evidence="1" id="KW-0812">Transmembrane</keyword>
<evidence type="ECO:0000313" key="3">
    <source>
        <dbReference type="EMBL" id="VAV90437.1"/>
    </source>
</evidence>
<feature type="transmembrane region" description="Helical" evidence="1">
    <location>
        <begin position="175"/>
        <end position="193"/>
    </location>
</feature>
<dbReference type="Pfam" id="PF00892">
    <property type="entry name" value="EamA"/>
    <property type="match status" value="1"/>
</dbReference>
<feature type="transmembrane region" description="Helical" evidence="1">
    <location>
        <begin position="37"/>
        <end position="58"/>
    </location>
</feature>
<feature type="transmembrane region" description="Helical" evidence="1">
    <location>
        <begin position="261"/>
        <end position="279"/>
    </location>
</feature>
<feature type="transmembrane region" description="Helical" evidence="1">
    <location>
        <begin position="205"/>
        <end position="228"/>
    </location>
</feature>
<feature type="domain" description="EamA" evidence="2">
    <location>
        <begin position="147"/>
        <end position="275"/>
    </location>
</feature>
<keyword evidence="1" id="KW-0472">Membrane</keyword>
<name>A0A3B0RFB7_9ZZZZ</name>
<feature type="transmembrane region" description="Helical" evidence="1">
    <location>
        <begin position="65"/>
        <end position="85"/>
    </location>
</feature>
<feature type="transmembrane region" description="Helical" evidence="1">
    <location>
        <begin position="235"/>
        <end position="255"/>
    </location>
</feature>
<feature type="transmembrane region" description="Helical" evidence="1">
    <location>
        <begin position="124"/>
        <end position="145"/>
    </location>
</feature>
<feature type="transmembrane region" description="Helical" evidence="1">
    <location>
        <begin position="151"/>
        <end position="168"/>
    </location>
</feature>
<keyword evidence="1" id="KW-1133">Transmembrane helix</keyword>
<proteinExistence type="predicted"/>
<evidence type="ECO:0000259" key="2">
    <source>
        <dbReference type="Pfam" id="PF00892"/>
    </source>
</evidence>
<organism evidence="3">
    <name type="scientific">hydrothermal vent metagenome</name>
    <dbReference type="NCBI Taxonomy" id="652676"/>
    <lineage>
        <taxon>unclassified sequences</taxon>
        <taxon>metagenomes</taxon>
        <taxon>ecological metagenomes</taxon>
    </lineage>
</organism>
<gene>
    <name evidence="3" type="ORF">MNBD_ALPHA07-1681</name>
</gene>
<evidence type="ECO:0000256" key="1">
    <source>
        <dbReference type="SAM" id="Phobius"/>
    </source>
</evidence>